<dbReference type="AlphaFoldDB" id="A0A380TEX0"/>
<feature type="domain" description="CARDB" evidence="1">
    <location>
        <begin position="64"/>
        <end position="131"/>
    </location>
</feature>
<dbReference type="InterPro" id="IPR005197">
    <property type="entry name" value="Glyco_hydro_71"/>
</dbReference>
<dbReference type="GO" id="GO:0051118">
    <property type="term" value="F:glucan endo-1,3-alpha-glucosidase activity"/>
    <property type="evidence" value="ECO:0007669"/>
    <property type="project" value="InterPro"/>
</dbReference>
<organism evidence="2">
    <name type="scientific">metagenome</name>
    <dbReference type="NCBI Taxonomy" id="256318"/>
    <lineage>
        <taxon>unclassified sequences</taxon>
        <taxon>metagenomes</taxon>
    </lineage>
</organism>
<accession>A0A380TEX0</accession>
<dbReference type="InterPro" id="IPR013783">
    <property type="entry name" value="Ig-like_fold"/>
</dbReference>
<dbReference type="Gene3D" id="2.60.40.10">
    <property type="entry name" value="Immunoglobulins"/>
    <property type="match status" value="1"/>
</dbReference>
<dbReference type="InterPro" id="IPR011635">
    <property type="entry name" value="CARDB"/>
</dbReference>
<evidence type="ECO:0000313" key="2">
    <source>
        <dbReference type="EMBL" id="SUS06577.1"/>
    </source>
</evidence>
<reference evidence="2" key="1">
    <citation type="submission" date="2018-07" db="EMBL/GenBank/DDBJ databases">
        <authorList>
            <person name="Quirk P.G."/>
            <person name="Krulwich T.A."/>
        </authorList>
    </citation>
    <scope>NUCLEOTIDE SEQUENCE</scope>
</reference>
<evidence type="ECO:0000259" key="1">
    <source>
        <dbReference type="Pfam" id="PF07705"/>
    </source>
</evidence>
<protein>
    <recommendedName>
        <fullName evidence="1">CARDB domain-containing protein</fullName>
    </recommendedName>
</protein>
<gene>
    <name evidence="2" type="ORF">DF3PB_30030</name>
</gene>
<dbReference type="Pfam" id="PF03659">
    <property type="entry name" value="Glyco_hydro_71"/>
    <property type="match status" value="1"/>
</dbReference>
<sequence>MTTSTKTEFRENFVVRKSGSLALPVSVLALIVGFTAASTVRAAVDIAVTAITWTPVYSGSNGVLASGENIKFSATIENLGTTTSGTVSVQFKVDGTTVQTINQSALAPGAWAKVDATASWTTTNGTHAVSAALYNFADSNSGNDSLITPLVVGIATSASALPFNPLAYSAYSDSSQYPRKVVVHHHNYTVKGSGEAASYNVDGGNPADFWNRVMEDATTLIQNIPCDGGAVRARPYPVAALDATSVPNSDGYLVDRWRGEMQAYKDAAVDYVFVNIQPISGTGGTRRERMIEALAAASRVGGIKILMNIDWAGNTNPSASITPAAAAAWACGTGGPFSSTYAGHYAWVNGRKGLGAFIPPDDGNNNVRAQWYKDFMHECAGLGVYVAFIPSIVGGTGAIDTFYNLLTTGTNALNANSLPGYGSFGAEHTDTDYTTVATTAYDNRSNRFFIWPVRPEDYRISNNRYKWAETDGPFTFINNWARAIAFPTAKNPQWVQHITANDQAEGTSTWPTTGNNYFWMDLAAWFTHKYKTGSYPAIARECIMYCHRSQYDYRNTTYGRGSLDRDDAAHPPISPDTDYNTWTYPFNSPVVSDTATYTALTDITNIQSGTETLNWNTGVSRNGSLIYAVVFLKSAAVVKITFGGTTYTSPTLQAGMHVVYKAFTPGQSGQPVFMIDHSNGDPDITITSKYPIVSNPLWTNPEYYCGSSLRKGSYQ</sequence>
<proteinExistence type="predicted"/>
<name>A0A380TEX0_9ZZZZ</name>
<dbReference type="EMBL" id="UIDG01000223">
    <property type="protein sequence ID" value="SUS06577.1"/>
    <property type="molecule type" value="Genomic_DNA"/>
</dbReference>
<dbReference type="Pfam" id="PF07705">
    <property type="entry name" value="CARDB"/>
    <property type="match status" value="1"/>
</dbReference>